<sequence>MMLHNRTPLVVMAFPTEDLDGDPSLVVVAKGTFDVAKSEPVRWSASPSPIRTTAVPWDPSVPSSVRYEDDLAPFKVGTDVIVNATAYAPGGQRMPSWRAGVCVGGLKKFVTVTGPRAWVHAPLLGWSLTPIVPVRHVPVRYELAFGGDGVAANPVGLGACDLRKADTSQPIAVPRVLAGDGRVPELGELYPVEGLGAIARTWQPRRARAGTFGEAWAKLGGRRLPEDFDGAFWNAAHLELVADGFLRGDEEVRLTALHPEHAELTFRLPAVLVAAGAVYGSGYRHGTPARLDTVLIDAEVLRVELTWRAALPLFRGGVKAVHIATRPLAPIGGAS</sequence>
<evidence type="ECO:0000259" key="1">
    <source>
        <dbReference type="Pfam" id="PF09937"/>
    </source>
</evidence>
<dbReference type="RefSeq" id="WP_153825227.1">
    <property type="nucleotide sequence ID" value="NZ_WJIE01000033.1"/>
</dbReference>
<organism evidence="2 3">
    <name type="scientific">Polyangium spumosum</name>
    <dbReference type="NCBI Taxonomy" id="889282"/>
    <lineage>
        <taxon>Bacteria</taxon>
        <taxon>Pseudomonadati</taxon>
        <taxon>Myxococcota</taxon>
        <taxon>Polyangia</taxon>
        <taxon>Polyangiales</taxon>
        <taxon>Polyangiaceae</taxon>
        <taxon>Polyangium</taxon>
    </lineage>
</organism>
<accession>A0A6N7Q297</accession>
<name>A0A6N7Q297_9BACT</name>
<feature type="domain" description="DUF2169" evidence="1">
    <location>
        <begin position="21"/>
        <end position="308"/>
    </location>
</feature>
<reference evidence="2 3" key="1">
    <citation type="submission" date="2019-10" db="EMBL/GenBank/DDBJ databases">
        <title>A soil myxobacterium in the family Polyangiaceae.</title>
        <authorList>
            <person name="Li Y."/>
            <person name="Wang J."/>
        </authorList>
    </citation>
    <scope>NUCLEOTIDE SEQUENCE [LARGE SCALE GENOMIC DNA]</scope>
    <source>
        <strain evidence="2 3">DSM 14734</strain>
    </source>
</reference>
<dbReference type="AlphaFoldDB" id="A0A6N7Q297"/>
<dbReference type="OrthoDB" id="233093at2"/>
<protein>
    <submittedName>
        <fullName evidence="2">DUF2169 domain-containing protein</fullName>
    </submittedName>
</protein>
<keyword evidence="3" id="KW-1185">Reference proteome</keyword>
<evidence type="ECO:0000313" key="2">
    <source>
        <dbReference type="EMBL" id="MRG98458.1"/>
    </source>
</evidence>
<dbReference type="EMBL" id="WJIE01000033">
    <property type="protein sequence ID" value="MRG98458.1"/>
    <property type="molecule type" value="Genomic_DNA"/>
</dbReference>
<dbReference type="Pfam" id="PF09937">
    <property type="entry name" value="DUF2169"/>
    <property type="match status" value="1"/>
</dbReference>
<dbReference type="Proteomes" id="UP000440224">
    <property type="component" value="Unassembled WGS sequence"/>
</dbReference>
<dbReference type="InterPro" id="IPR018683">
    <property type="entry name" value="DUF2169"/>
</dbReference>
<comment type="caution">
    <text evidence="2">The sequence shown here is derived from an EMBL/GenBank/DDBJ whole genome shotgun (WGS) entry which is preliminary data.</text>
</comment>
<gene>
    <name evidence="2" type="ORF">GF068_42075</name>
</gene>
<proteinExistence type="predicted"/>
<evidence type="ECO:0000313" key="3">
    <source>
        <dbReference type="Proteomes" id="UP000440224"/>
    </source>
</evidence>